<dbReference type="RefSeq" id="WP_033060911.1">
    <property type="nucleotide sequence ID" value="NZ_CP009225.1"/>
</dbReference>
<proteinExistence type="predicted"/>
<organism evidence="1 2">
    <name type="scientific">Clostridium sporogenes</name>
    <dbReference type="NCBI Taxonomy" id="1509"/>
    <lineage>
        <taxon>Bacteria</taxon>
        <taxon>Bacillati</taxon>
        <taxon>Bacillota</taxon>
        <taxon>Clostridia</taxon>
        <taxon>Eubacteriales</taxon>
        <taxon>Clostridiaceae</taxon>
        <taxon>Clostridium</taxon>
    </lineage>
</organism>
<sequence>MTQAEKIIKNYDVAFIKPGFLRIRKKGDKRFVTIAPSKTVNLYFLFGGRMENFEELKKEKKAFKITGYGLYKKMVGETKFQELLGVWQNYKIKRMGT</sequence>
<dbReference type="KEGG" id="cld:CLSPO_c30070"/>
<protein>
    <submittedName>
        <fullName evidence="1">Uncharacterized protein</fullName>
    </submittedName>
</protein>
<gene>
    <name evidence="1" type="ORF">CLSPO_c30070</name>
</gene>
<dbReference type="EMBL" id="CP009225">
    <property type="protein sequence ID" value="AKC63727.1"/>
    <property type="molecule type" value="Genomic_DNA"/>
</dbReference>
<accession>A0A7U4JR05</accession>
<dbReference type="Proteomes" id="UP000033052">
    <property type="component" value="Chromosome"/>
</dbReference>
<reference evidence="1 2" key="1">
    <citation type="journal article" date="2015" name="PLoS ONE">
        <title>A universal mariner transposon system for forward genetic studies in the genus clostridium.</title>
        <authorList>
            <person name="Zhang Y."/>
            <person name="Grosse-Honebrink A."/>
            <person name="Minton N.P."/>
        </authorList>
    </citation>
    <scope>NUCLEOTIDE SEQUENCE [LARGE SCALE GENOMIC DNA]</scope>
    <source>
        <strain evidence="1 2">NCIMB 10696</strain>
    </source>
</reference>
<dbReference type="AlphaFoldDB" id="A0A7U4JR05"/>
<dbReference type="GeneID" id="92939638"/>
<evidence type="ECO:0000313" key="2">
    <source>
        <dbReference type="Proteomes" id="UP000033052"/>
    </source>
</evidence>
<evidence type="ECO:0000313" key="1">
    <source>
        <dbReference type="EMBL" id="AKC63727.1"/>
    </source>
</evidence>
<name>A0A7U4JR05_CLOSG</name>